<keyword evidence="1" id="KW-1133">Transmembrane helix</keyword>
<name>A0AAE0T2D3_9BIVA</name>
<dbReference type="EMBL" id="JAEAOA010000298">
    <property type="protein sequence ID" value="KAK3602547.1"/>
    <property type="molecule type" value="Genomic_DNA"/>
</dbReference>
<protein>
    <recommendedName>
        <fullName evidence="2">Tyrosine-protein kinase ephrin type A/B receptor-like domain-containing protein</fullName>
    </recommendedName>
</protein>
<keyword evidence="1" id="KW-0472">Membrane</keyword>
<reference evidence="3" key="3">
    <citation type="submission" date="2023-05" db="EMBL/GenBank/DDBJ databases">
        <authorList>
            <person name="Smith C.H."/>
        </authorList>
    </citation>
    <scope>NUCLEOTIDE SEQUENCE</scope>
    <source>
        <strain evidence="3">CHS0354</strain>
        <tissue evidence="3">Mantle</tissue>
    </source>
</reference>
<dbReference type="PANTHER" id="PTHR46967:SF2">
    <property type="entry name" value="SUSHI, VON WILLEBRAND FACTOR TYPE A, EGF AND PENTRAXIN DOMAIN-CONTAINING PROTEIN 1-LIKE"/>
    <property type="match status" value="1"/>
</dbReference>
<dbReference type="SMART" id="SM01411">
    <property type="entry name" value="Ephrin_rec_like"/>
    <property type="match status" value="1"/>
</dbReference>
<evidence type="ECO:0000313" key="3">
    <source>
        <dbReference type="EMBL" id="KAK3602547.1"/>
    </source>
</evidence>
<dbReference type="PANTHER" id="PTHR46967">
    <property type="entry name" value="INSULIN-LIKE GROWTH FACTOR BINDING PROTEIN,N-TERMINAL"/>
    <property type="match status" value="1"/>
</dbReference>
<keyword evidence="1" id="KW-0812">Transmembrane</keyword>
<feature type="domain" description="Tyrosine-protein kinase ephrin type A/B receptor-like" evidence="2">
    <location>
        <begin position="151"/>
        <end position="198"/>
    </location>
</feature>
<dbReference type="Gene3D" id="2.10.50.10">
    <property type="entry name" value="Tumor Necrosis Factor Receptor, subunit A, domain 2"/>
    <property type="match status" value="1"/>
</dbReference>
<feature type="transmembrane region" description="Helical" evidence="1">
    <location>
        <begin position="266"/>
        <end position="288"/>
    </location>
</feature>
<reference evidence="3" key="2">
    <citation type="journal article" date="2021" name="Genome Biol. Evol.">
        <title>Developing a high-quality reference genome for a parasitic bivalve with doubly uniparental inheritance (Bivalvia: Unionida).</title>
        <authorList>
            <person name="Smith C.H."/>
        </authorList>
    </citation>
    <scope>NUCLEOTIDE SEQUENCE</scope>
    <source>
        <strain evidence="3">CHS0354</strain>
        <tissue evidence="3">Mantle</tissue>
    </source>
</reference>
<dbReference type="InterPro" id="IPR011641">
    <property type="entry name" value="Tyr-kin_ephrin_A/B_rcpt-like"/>
</dbReference>
<gene>
    <name evidence="3" type="ORF">CHS0354_003799</name>
</gene>
<dbReference type="Proteomes" id="UP001195483">
    <property type="component" value="Unassembled WGS sequence"/>
</dbReference>
<dbReference type="AlphaFoldDB" id="A0AAE0T2D3"/>
<organism evidence="3 4">
    <name type="scientific">Potamilus streckersoni</name>
    <dbReference type="NCBI Taxonomy" id="2493646"/>
    <lineage>
        <taxon>Eukaryota</taxon>
        <taxon>Metazoa</taxon>
        <taxon>Spiralia</taxon>
        <taxon>Lophotrochozoa</taxon>
        <taxon>Mollusca</taxon>
        <taxon>Bivalvia</taxon>
        <taxon>Autobranchia</taxon>
        <taxon>Heteroconchia</taxon>
        <taxon>Palaeoheterodonta</taxon>
        <taxon>Unionida</taxon>
        <taxon>Unionoidea</taxon>
        <taxon>Unionidae</taxon>
        <taxon>Ambleminae</taxon>
        <taxon>Lampsilini</taxon>
        <taxon>Potamilus</taxon>
    </lineage>
</organism>
<dbReference type="Pfam" id="PF07699">
    <property type="entry name" value="Ephrin_rec_like"/>
    <property type="match status" value="1"/>
</dbReference>
<dbReference type="InterPro" id="IPR009030">
    <property type="entry name" value="Growth_fac_rcpt_cys_sf"/>
</dbReference>
<evidence type="ECO:0000259" key="2">
    <source>
        <dbReference type="Pfam" id="PF07699"/>
    </source>
</evidence>
<proteinExistence type="predicted"/>
<comment type="caution">
    <text evidence="3">The sequence shown here is derived from an EMBL/GenBank/DDBJ whole genome shotgun (WGS) entry which is preliminary data.</text>
</comment>
<dbReference type="SUPFAM" id="SSF57184">
    <property type="entry name" value="Growth factor receptor domain"/>
    <property type="match status" value="1"/>
</dbReference>
<reference evidence="3" key="1">
    <citation type="journal article" date="2021" name="Genome Biol. Evol.">
        <title>A High-Quality Reference Genome for a Parasitic Bivalve with Doubly Uniparental Inheritance (Bivalvia: Unionida).</title>
        <authorList>
            <person name="Smith C.H."/>
        </authorList>
    </citation>
    <scope>NUCLEOTIDE SEQUENCE</scope>
    <source>
        <strain evidence="3">CHS0354</strain>
    </source>
</reference>
<evidence type="ECO:0000256" key="1">
    <source>
        <dbReference type="SAM" id="Phobius"/>
    </source>
</evidence>
<accession>A0AAE0T2D3</accession>
<keyword evidence="4" id="KW-1185">Reference proteome</keyword>
<evidence type="ECO:0000313" key="4">
    <source>
        <dbReference type="Proteomes" id="UP001195483"/>
    </source>
</evidence>
<sequence length="361" mass="37957">MITTSTTITYETLPCSASSLTETTISEKLQSLQCVSNNTCNLTLSTSCSINGTGTATIALTSSLRGTENLDLPALYKNNTVSDNLMKLVQAITELELSTQKLVNETAADLSVQVYNNTHRVDVKNIGTKAIVDCPTGLVASSGMCVECPLGTYYDSSTSSCHICDLGTYQNESAQSACKPCLAGYTTVGEGSVSVQDCIASSSIQTTQKSTTKASTLTTVINATNPHSTSGNTTATNFIEHNSTSASTAANNLGTSEPMAKDDFPVIIGCSVAVFVVLASGVAGVSIYKWKYRTSTRKSLNGSRWSFNQIRPDTPLSTGSSTILSSDAVNNGHFLPNGQLPPIASTAPKTHFLTALPPLRQ</sequence>